<organism evidence="2 3">
    <name type="scientific">Rubneribacter badeniensis</name>
    <dbReference type="NCBI Taxonomy" id="2070688"/>
    <lineage>
        <taxon>Bacteria</taxon>
        <taxon>Bacillati</taxon>
        <taxon>Actinomycetota</taxon>
        <taxon>Coriobacteriia</taxon>
        <taxon>Eggerthellales</taxon>
        <taxon>Eggerthellaceae</taxon>
        <taxon>Rubneribacter</taxon>
    </lineage>
</organism>
<evidence type="ECO:0000256" key="1">
    <source>
        <dbReference type="SAM" id="MobiDB-lite"/>
    </source>
</evidence>
<feature type="region of interest" description="Disordered" evidence="1">
    <location>
        <begin position="1"/>
        <end position="22"/>
    </location>
</feature>
<accession>A0A2K2U6M4</accession>
<evidence type="ECO:0000313" key="2">
    <source>
        <dbReference type="EMBL" id="PNV65966.1"/>
    </source>
</evidence>
<dbReference type="RefSeq" id="WP_103262670.1">
    <property type="nucleotide sequence ID" value="NZ_PPEL01000011.1"/>
</dbReference>
<evidence type="ECO:0000313" key="3">
    <source>
        <dbReference type="Proteomes" id="UP000236488"/>
    </source>
</evidence>
<name>A0A2K2U6M4_9ACTN</name>
<dbReference type="Pfam" id="PF08843">
    <property type="entry name" value="AbiEii"/>
    <property type="match status" value="1"/>
</dbReference>
<evidence type="ECO:0008006" key="4">
    <source>
        <dbReference type="Google" id="ProtNLM"/>
    </source>
</evidence>
<protein>
    <recommendedName>
        <fullName evidence="4">Nucleotidyl transferase AbiEii/AbiGii toxin family protein</fullName>
    </recommendedName>
</protein>
<dbReference type="Proteomes" id="UP000236488">
    <property type="component" value="Unassembled WGS sequence"/>
</dbReference>
<feature type="compositionally biased region" description="Basic and acidic residues" evidence="1">
    <location>
        <begin position="9"/>
        <end position="19"/>
    </location>
</feature>
<dbReference type="AlphaFoldDB" id="A0A2K2U6M4"/>
<keyword evidence="3" id="KW-1185">Reference proteome</keyword>
<reference evidence="2 3" key="1">
    <citation type="journal article" date="2018" name="Int. J. Syst. Evol. Microbiol.">
        <title>Rubneribacter badeniensis gen. nov., sp. nov. and Enteroscipio rubneri gen. nov., sp. nov., new members of the Eggerthellaceae isolated from human faeces.</title>
        <authorList>
            <person name="Danylec N."/>
            <person name="Gobl A."/>
            <person name="Stoll D.A."/>
            <person name="Hetzer B."/>
            <person name="Kulling S.E."/>
            <person name="Huch M."/>
        </authorList>
    </citation>
    <scope>NUCLEOTIDE SEQUENCE [LARGE SCALE GENOMIC DNA]</scope>
    <source>
        <strain evidence="2 3">ResAG-85</strain>
    </source>
</reference>
<sequence length="275" mass="29697">MTKRPSSMRHLDNAIRRASDGSPEGYVRTRTLVANAVVAQMLPDGVVKGGSALKMRFGNAATRFTTDLDTATATDPEIYAQKLAEALAQGWEGFTGRIVAREPAQPQGVPQEYVMRPFDVKLSYNGKPWCTVPLEVGHNEIGDAEAIDWVELEDAAETLAEMGFPAPGKVPLMPLSHQIAQKIHAVTGGGDRARDLVDLQLIAANAHVDLAEVRRTCVRLFAYRKAQTWPPAVAKGEGWEALYAAQAAGLPVEPSVDDAVVWANGFVGRIENAGR</sequence>
<dbReference type="EMBL" id="PPEL01000011">
    <property type="protein sequence ID" value="PNV65966.1"/>
    <property type="molecule type" value="Genomic_DNA"/>
</dbReference>
<proteinExistence type="predicted"/>
<dbReference type="InterPro" id="IPR014942">
    <property type="entry name" value="AbiEii"/>
</dbReference>
<gene>
    <name evidence="2" type="ORF">C2L80_03615</name>
</gene>
<comment type="caution">
    <text evidence="2">The sequence shown here is derived from an EMBL/GenBank/DDBJ whole genome shotgun (WGS) entry which is preliminary data.</text>
</comment>